<feature type="region of interest" description="Disordered" evidence="1">
    <location>
        <begin position="184"/>
        <end position="308"/>
    </location>
</feature>
<reference evidence="2" key="1">
    <citation type="submission" date="2017-07" db="EMBL/GenBank/DDBJ databases">
        <title>Taro Niue Genome Assembly and Annotation.</title>
        <authorList>
            <person name="Atibalentja N."/>
            <person name="Keating K."/>
            <person name="Fields C.J."/>
        </authorList>
    </citation>
    <scope>NUCLEOTIDE SEQUENCE</scope>
    <source>
        <strain evidence="2">Niue_2</strain>
        <tissue evidence="2">Leaf</tissue>
    </source>
</reference>
<feature type="compositionally biased region" description="Low complexity" evidence="1">
    <location>
        <begin position="216"/>
        <end position="237"/>
    </location>
</feature>
<dbReference type="AlphaFoldDB" id="A0A843W821"/>
<protein>
    <submittedName>
        <fullName evidence="2">Uncharacterized protein</fullName>
    </submittedName>
</protein>
<evidence type="ECO:0000313" key="3">
    <source>
        <dbReference type="Proteomes" id="UP000652761"/>
    </source>
</evidence>
<dbReference type="EMBL" id="NMUH01003548">
    <property type="protein sequence ID" value="MQM06132.1"/>
    <property type="molecule type" value="Genomic_DNA"/>
</dbReference>
<dbReference type="Proteomes" id="UP000652761">
    <property type="component" value="Unassembled WGS sequence"/>
</dbReference>
<dbReference type="PRINTS" id="PR01217">
    <property type="entry name" value="PRICHEXTENSN"/>
</dbReference>
<comment type="caution">
    <text evidence="2">The sequence shown here is derived from an EMBL/GenBank/DDBJ whole genome shotgun (WGS) entry which is preliminary data.</text>
</comment>
<gene>
    <name evidence="2" type="ORF">Taro_038952</name>
</gene>
<feature type="region of interest" description="Disordered" evidence="1">
    <location>
        <begin position="105"/>
        <end position="172"/>
    </location>
</feature>
<keyword evidence="3" id="KW-1185">Reference proteome</keyword>
<feature type="compositionally biased region" description="Acidic residues" evidence="1">
    <location>
        <begin position="292"/>
        <end position="308"/>
    </location>
</feature>
<feature type="compositionally biased region" description="Low complexity" evidence="1">
    <location>
        <begin position="246"/>
        <end position="255"/>
    </location>
</feature>
<evidence type="ECO:0000313" key="2">
    <source>
        <dbReference type="EMBL" id="MQM06132.1"/>
    </source>
</evidence>
<evidence type="ECO:0000256" key="1">
    <source>
        <dbReference type="SAM" id="MobiDB-lite"/>
    </source>
</evidence>
<name>A0A843W821_COLES</name>
<organism evidence="2 3">
    <name type="scientific">Colocasia esculenta</name>
    <name type="common">Wild taro</name>
    <name type="synonym">Arum esculentum</name>
    <dbReference type="NCBI Taxonomy" id="4460"/>
    <lineage>
        <taxon>Eukaryota</taxon>
        <taxon>Viridiplantae</taxon>
        <taxon>Streptophyta</taxon>
        <taxon>Embryophyta</taxon>
        <taxon>Tracheophyta</taxon>
        <taxon>Spermatophyta</taxon>
        <taxon>Magnoliopsida</taxon>
        <taxon>Liliopsida</taxon>
        <taxon>Araceae</taxon>
        <taxon>Aroideae</taxon>
        <taxon>Colocasieae</taxon>
        <taxon>Colocasia</taxon>
    </lineage>
</organism>
<sequence>MEPIISSGGKRKGVAPRIPLLTRKAHHISKKRKIHVHMNPIINILNAHGEILCSLQYEVQSIFLSQSTEAKEIGAVKVELQEMKGELGSLKQLVSDLSNFVREQLSTPTPPAHTQPTVKEVGPSGPIAEGGVRPPGTSVEESGQSGPCEAEVVGAGPSGPVESEAEPAGSQAPVEVVVVPPEPSISAHLQTPAPSSPPASFSAPPAPEPSKKPLPKHFSSSAPFPATSSSSPTSSSVIPPPPTFVEPPTSSSAGPSAPPPPTSFSSLHPPTPPPFISIIPKGARVQGHLGDSDEEEHTSDQDESDNEDANVEFDILPACEDEMENVELPLRLTLSTPPSLATGRAASTSAPPGINVTDQRRCVVIIYIAYIYYILTRLTPPPPPPVAVHADDEASHQEGRAVMRNHRFTKHSDESHARPESYIRGMEERYRDDNQHLELDLDTWVAASGAPKKTMCMVLDIV</sequence>
<proteinExistence type="predicted"/>
<dbReference type="OrthoDB" id="6768573at2759"/>
<accession>A0A843W821</accession>